<feature type="signal peptide" evidence="1">
    <location>
        <begin position="1"/>
        <end position="25"/>
    </location>
</feature>
<protein>
    <submittedName>
        <fullName evidence="3">DUF732 domain-containing protein</fullName>
    </submittedName>
</protein>
<evidence type="ECO:0000259" key="2">
    <source>
        <dbReference type="Pfam" id="PF05305"/>
    </source>
</evidence>
<evidence type="ECO:0000313" key="4">
    <source>
        <dbReference type="Proteomes" id="UP001056610"/>
    </source>
</evidence>
<reference evidence="3" key="1">
    <citation type="submission" date="2022-05" db="EMBL/GenBank/DDBJ databases">
        <title>A methanotrophic Mycobacterium dominates a cave microbial ecosystem.</title>
        <authorList>
            <person name="Van Spanning R.J.M."/>
            <person name="Guan Q."/>
            <person name="Melkonian C."/>
            <person name="Gallant J."/>
            <person name="Polerecky L."/>
            <person name="Flot J.-F."/>
            <person name="Brandt B.W."/>
            <person name="Braster M."/>
            <person name="Iturbe Espinoza P."/>
            <person name="Aerts J."/>
            <person name="Meima-Franke M."/>
            <person name="Piersma S.R."/>
            <person name="Bunduc C."/>
            <person name="Ummels R."/>
            <person name="Pain A."/>
            <person name="Fleming E.J."/>
            <person name="van der Wel N."/>
            <person name="Gherman V.D."/>
            <person name="Sarbu S.M."/>
            <person name="Bodelier P.L.E."/>
            <person name="Bitter W."/>
        </authorList>
    </citation>
    <scope>NUCLEOTIDE SEQUENCE</scope>
    <source>
        <strain evidence="3">Sulfur Cave</strain>
    </source>
</reference>
<dbReference type="InterPro" id="IPR007969">
    <property type="entry name" value="DUF732"/>
</dbReference>
<organism evidence="3 4">
    <name type="scientific">Candidatus Mycobacterium methanotrophicum</name>
    <dbReference type="NCBI Taxonomy" id="2943498"/>
    <lineage>
        <taxon>Bacteria</taxon>
        <taxon>Bacillati</taxon>
        <taxon>Actinomycetota</taxon>
        <taxon>Actinomycetes</taxon>
        <taxon>Mycobacteriales</taxon>
        <taxon>Mycobacteriaceae</taxon>
        <taxon>Mycobacterium</taxon>
    </lineage>
</organism>
<dbReference type="RefSeq" id="WP_219066398.1">
    <property type="nucleotide sequence ID" value="NZ_CAJUXY010000007.1"/>
</dbReference>
<feature type="chain" id="PRO_5046171823" evidence="1">
    <location>
        <begin position="26"/>
        <end position="108"/>
    </location>
</feature>
<evidence type="ECO:0000313" key="3">
    <source>
        <dbReference type="EMBL" id="UQX12454.1"/>
    </source>
</evidence>
<evidence type="ECO:0000256" key="1">
    <source>
        <dbReference type="SAM" id="SignalP"/>
    </source>
</evidence>
<dbReference type="EMBL" id="CP097320">
    <property type="protein sequence ID" value="UQX12454.1"/>
    <property type="molecule type" value="Genomic_DNA"/>
</dbReference>
<name>A0ABY4QPA8_9MYCO</name>
<accession>A0ABY4QPA8</accession>
<keyword evidence="1" id="KW-0732">Signal</keyword>
<keyword evidence="4" id="KW-1185">Reference proteome</keyword>
<proteinExistence type="predicted"/>
<feature type="domain" description="DUF732" evidence="2">
    <location>
        <begin position="28"/>
        <end position="98"/>
    </location>
</feature>
<sequence length="108" mass="11046">MKHARWLFTVAGAVAAIGLGAPAHADNADTAFLDQLDQAGIEYANAQDTISMGKEVCARLAGGRSPTVIARSLKISNHHLSANNCAQFVAISAQVYCPAQLPAAGAGG</sequence>
<dbReference type="Proteomes" id="UP001056610">
    <property type="component" value="Chromosome"/>
</dbReference>
<gene>
    <name evidence="3" type="ORF">M5I08_09555</name>
</gene>
<dbReference type="Pfam" id="PF05305">
    <property type="entry name" value="DUF732"/>
    <property type="match status" value="1"/>
</dbReference>